<accession>A0A8S1JEJ9</accession>
<dbReference type="PANTHER" id="PTHR24260">
    <property type="match status" value="1"/>
</dbReference>
<dbReference type="Pfam" id="PF00089">
    <property type="entry name" value="Trypsin"/>
    <property type="match status" value="1"/>
</dbReference>
<dbReference type="OrthoDB" id="10061449at2759"/>
<dbReference type="PROSITE" id="PS50240">
    <property type="entry name" value="TRYPSIN_DOM"/>
    <property type="match status" value="1"/>
</dbReference>
<comment type="caution">
    <text evidence="2">The sequence shown here is derived from an EMBL/GenBank/DDBJ whole genome shotgun (WGS) entry which is preliminary data.</text>
</comment>
<dbReference type="PANTHER" id="PTHR24260:SF136">
    <property type="entry name" value="GH08193P-RELATED"/>
    <property type="match status" value="1"/>
</dbReference>
<dbReference type="AlphaFoldDB" id="A0A8S1JEJ9"/>
<dbReference type="InterPro" id="IPR001254">
    <property type="entry name" value="Trypsin_dom"/>
</dbReference>
<feature type="domain" description="Peptidase S1" evidence="1">
    <location>
        <begin position="1"/>
        <end position="101"/>
    </location>
</feature>
<dbReference type="GO" id="GO:0004252">
    <property type="term" value="F:serine-type endopeptidase activity"/>
    <property type="evidence" value="ECO:0007669"/>
    <property type="project" value="InterPro"/>
</dbReference>
<dbReference type="GO" id="GO:0006508">
    <property type="term" value="P:proteolysis"/>
    <property type="evidence" value="ECO:0007669"/>
    <property type="project" value="InterPro"/>
</dbReference>
<keyword evidence="3" id="KW-1185">Reference proteome</keyword>
<reference evidence="2" key="1">
    <citation type="submission" date="2020-12" db="EMBL/GenBank/DDBJ databases">
        <authorList>
            <person name="Iha C."/>
        </authorList>
    </citation>
    <scope>NUCLEOTIDE SEQUENCE</scope>
</reference>
<dbReference type="Gene3D" id="2.40.10.10">
    <property type="entry name" value="Trypsin-like serine proteases"/>
    <property type="match status" value="1"/>
</dbReference>
<evidence type="ECO:0000313" key="2">
    <source>
        <dbReference type="EMBL" id="CAD7705477.1"/>
    </source>
</evidence>
<dbReference type="SUPFAM" id="SSF50494">
    <property type="entry name" value="Trypsin-like serine proteases"/>
    <property type="match status" value="1"/>
</dbReference>
<dbReference type="Proteomes" id="UP000708148">
    <property type="component" value="Unassembled WGS sequence"/>
</dbReference>
<evidence type="ECO:0000259" key="1">
    <source>
        <dbReference type="PROSITE" id="PS50240"/>
    </source>
</evidence>
<gene>
    <name evidence="2" type="ORF">OSTQU699_LOCUS10832</name>
</gene>
<sequence length="202" mass="21412">MDITIIGNNICGGKDIWGDLIQDSMICAAGEFRGGVCGGDNGGPLLLPFAPNGNTSAGNPALDVVVGITSFGDNESCGNATRPSIFTRVSSYVDWIREKVQPRQLPPPEMVPPALPAAPVDEEKVVVRPCNSSSGVAFQGPTIGGGVRSQSEESAQDCCDACQRHDGGCFLWTWRERDGACFLRNMWGGSEQLEGFVSGQLF</sequence>
<dbReference type="EMBL" id="CAJHUC010003134">
    <property type="protein sequence ID" value="CAD7705477.1"/>
    <property type="molecule type" value="Genomic_DNA"/>
</dbReference>
<proteinExistence type="predicted"/>
<evidence type="ECO:0000313" key="3">
    <source>
        <dbReference type="Proteomes" id="UP000708148"/>
    </source>
</evidence>
<dbReference type="InterPro" id="IPR043504">
    <property type="entry name" value="Peptidase_S1_PA_chymotrypsin"/>
</dbReference>
<dbReference type="InterPro" id="IPR009003">
    <property type="entry name" value="Peptidase_S1_PA"/>
</dbReference>
<name>A0A8S1JEJ9_9CHLO</name>
<organism evidence="2 3">
    <name type="scientific">Ostreobium quekettii</name>
    <dbReference type="NCBI Taxonomy" id="121088"/>
    <lineage>
        <taxon>Eukaryota</taxon>
        <taxon>Viridiplantae</taxon>
        <taxon>Chlorophyta</taxon>
        <taxon>core chlorophytes</taxon>
        <taxon>Ulvophyceae</taxon>
        <taxon>TCBD clade</taxon>
        <taxon>Bryopsidales</taxon>
        <taxon>Ostreobineae</taxon>
        <taxon>Ostreobiaceae</taxon>
        <taxon>Ostreobium</taxon>
    </lineage>
</organism>
<dbReference type="InterPro" id="IPR051333">
    <property type="entry name" value="CLIP_Serine_Protease"/>
</dbReference>
<dbReference type="Gene3D" id="3.50.4.10">
    <property type="entry name" value="Hepatocyte Growth Factor"/>
    <property type="match status" value="1"/>
</dbReference>
<protein>
    <recommendedName>
        <fullName evidence="1">Peptidase S1 domain-containing protein</fullName>
    </recommendedName>
</protein>